<dbReference type="STRING" id="67386.AQI95_01860"/>
<comment type="caution">
    <text evidence="2">The sequence shown here is derived from an EMBL/GenBank/DDBJ whole genome shotgun (WGS) entry which is preliminary data.</text>
</comment>
<keyword evidence="3" id="KW-1185">Reference proteome</keyword>
<feature type="region of interest" description="Disordered" evidence="1">
    <location>
        <begin position="22"/>
        <end position="57"/>
    </location>
</feature>
<dbReference type="Proteomes" id="UP000053127">
    <property type="component" value="Unassembled WGS sequence"/>
</dbReference>
<dbReference type="EMBL" id="LMWN01000001">
    <property type="protein sequence ID" value="KUN10487.1"/>
    <property type="molecule type" value="Genomic_DNA"/>
</dbReference>
<evidence type="ECO:0000256" key="1">
    <source>
        <dbReference type="SAM" id="MobiDB-lite"/>
    </source>
</evidence>
<dbReference type="Gene3D" id="3.40.50.1820">
    <property type="entry name" value="alpha/beta hydrolase"/>
    <property type="match status" value="1"/>
</dbReference>
<organism evidence="2 3">
    <name type="scientific">Streptomyces yokosukanensis</name>
    <dbReference type="NCBI Taxonomy" id="67386"/>
    <lineage>
        <taxon>Bacteria</taxon>
        <taxon>Bacillati</taxon>
        <taxon>Actinomycetota</taxon>
        <taxon>Actinomycetes</taxon>
        <taxon>Kitasatosporales</taxon>
        <taxon>Streptomycetaceae</taxon>
        <taxon>Streptomyces</taxon>
    </lineage>
</organism>
<sequence length="69" mass="7619">MTPAQRRLADLMIDYWSRFARTGDPNDAPSPGAAPQPWHPGAVQSLAPDHTGPAHTAAHHHCAFWNVRR</sequence>
<dbReference type="AlphaFoldDB" id="A0A101PFG7"/>
<protein>
    <submittedName>
        <fullName evidence="2">Uncharacterized protein</fullName>
    </submittedName>
</protein>
<name>A0A101PFG7_9ACTN</name>
<feature type="compositionally biased region" description="Low complexity" evidence="1">
    <location>
        <begin position="47"/>
        <end position="56"/>
    </location>
</feature>
<evidence type="ECO:0000313" key="2">
    <source>
        <dbReference type="EMBL" id="KUN10487.1"/>
    </source>
</evidence>
<dbReference type="InterPro" id="IPR029058">
    <property type="entry name" value="AB_hydrolase_fold"/>
</dbReference>
<proteinExistence type="predicted"/>
<accession>A0A101PFG7</accession>
<reference evidence="2 3" key="1">
    <citation type="submission" date="2015-10" db="EMBL/GenBank/DDBJ databases">
        <title>Draft genome sequence of Streptomyces yokosukanensis DSM 40224, type strain for the species Streptomyces yokosukanensis.</title>
        <authorList>
            <person name="Ruckert C."/>
            <person name="Winkler A."/>
            <person name="Kalinowski J."/>
            <person name="Kampfer P."/>
            <person name="Glaeser S."/>
        </authorList>
    </citation>
    <scope>NUCLEOTIDE SEQUENCE [LARGE SCALE GENOMIC DNA]</scope>
    <source>
        <strain evidence="2 3">DSM 40224</strain>
    </source>
</reference>
<gene>
    <name evidence="2" type="ORF">AQI95_01860</name>
</gene>
<dbReference type="SUPFAM" id="SSF53474">
    <property type="entry name" value="alpha/beta-Hydrolases"/>
    <property type="match status" value="1"/>
</dbReference>
<evidence type="ECO:0000313" key="3">
    <source>
        <dbReference type="Proteomes" id="UP000053127"/>
    </source>
</evidence>